<evidence type="ECO:0000313" key="7">
    <source>
        <dbReference type="EMBL" id="ASS96726.1"/>
    </source>
</evidence>
<organism evidence="7 8">
    <name type="scientific">Peribacillus simplex NBRC 15720 = DSM 1321</name>
    <dbReference type="NCBI Taxonomy" id="1349754"/>
    <lineage>
        <taxon>Bacteria</taxon>
        <taxon>Bacillati</taxon>
        <taxon>Bacillota</taxon>
        <taxon>Bacilli</taxon>
        <taxon>Bacillales</taxon>
        <taxon>Bacillaceae</taxon>
        <taxon>Peribacillus</taxon>
    </lineage>
</organism>
<accession>A0A223ENC4</accession>
<dbReference type="PANTHER" id="PTHR11070:SF17">
    <property type="entry name" value="DNA HELICASE IV"/>
    <property type="match status" value="1"/>
</dbReference>
<dbReference type="GO" id="GO:0003677">
    <property type="term" value="F:DNA binding"/>
    <property type="evidence" value="ECO:0007669"/>
    <property type="project" value="InterPro"/>
</dbReference>
<dbReference type="GO" id="GO:0005524">
    <property type="term" value="F:ATP binding"/>
    <property type="evidence" value="ECO:0007669"/>
    <property type="project" value="UniProtKB-UniRule"/>
</dbReference>
<proteinExistence type="predicted"/>
<dbReference type="AlphaFoldDB" id="A0A223ENC4"/>
<reference evidence="7 8" key="1">
    <citation type="submission" date="2016-10" db="EMBL/GenBank/DDBJ databases">
        <title>The whole genome sequencing and assembly of Bacillus simplex DSM 1321 strain.</title>
        <authorList>
            <person name="Park M.-K."/>
            <person name="Lee Y.-J."/>
            <person name="Yi H."/>
            <person name="Bahn Y.-S."/>
            <person name="Kim J.F."/>
            <person name="Lee D.-W."/>
        </authorList>
    </citation>
    <scope>NUCLEOTIDE SEQUENCE [LARGE SCALE GENOMIC DNA]</scope>
    <source>
        <strain evidence="7 8">DSM 1321</strain>
    </source>
</reference>
<dbReference type="InterPro" id="IPR014016">
    <property type="entry name" value="UvrD-like_ATP-bd"/>
</dbReference>
<dbReference type="OrthoDB" id="9787585at2"/>
<keyword evidence="3 5" id="KW-0347">Helicase</keyword>
<feature type="domain" description="UvrD-like helicase ATP-binding" evidence="6">
    <location>
        <begin position="205"/>
        <end position="601"/>
    </location>
</feature>
<dbReference type="GO" id="GO:0005829">
    <property type="term" value="C:cytosol"/>
    <property type="evidence" value="ECO:0007669"/>
    <property type="project" value="TreeGrafter"/>
</dbReference>
<dbReference type="GO" id="GO:0016787">
    <property type="term" value="F:hydrolase activity"/>
    <property type="evidence" value="ECO:0007669"/>
    <property type="project" value="UniProtKB-UniRule"/>
</dbReference>
<evidence type="ECO:0000256" key="2">
    <source>
        <dbReference type="ARBA" id="ARBA00022801"/>
    </source>
</evidence>
<dbReference type="Pfam" id="PF00580">
    <property type="entry name" value="UvrD-helicase"/>
    <property type="match status" value="1"/>
</dbReference>
<evidence type="ECO:0000256" key="1">
    <source>
        <dbReference type="ARBA" id="ARBA00022741"/>
    </source>
</evidence>
<dbReference type="Proteomes" id="UP000214618">
    <property type="component" value="Chromosome"/>
</dbReference>
<keyword evidence="4 5" id="KW-0067">ATP-binding</keyword>
<dbReference type="PROSITE" id="PS51198">
    <property type="entry name" value="UVRD_HELICASE_ATP_BIND"/>
    <property type="match status" value="1"/>
</dbReference>
<gene>
    <name evidence="7" type="ORF">BS1321_24170</name>
</gene>
<dbReference type="Gene3D" id="3.40.50.300">
    <property type="entry name" value="P-loop containing nucleotide triphosphate hydrolases"/>
    <property type="match status" value="3"/>
</dbReference>
<evidence type="ECO:0000313" key="8">
    <source>
        <dbReference type="Proteomes" id="UP000214618"/>
    </source>
</evidence>
<sequence>MIKDKEGEVVLLGIHPDFEQERQRLDFTKRYMDVVIKTSETSKDQFQRNMQEAFGDADWSESGLYSQLLTTANFFEMSKTELESLSKASKKPYFARVDFERNDSDSGEVLYFGKTSLYQRESQEQIIVDWRSPIANLYYEGRIGEIEYEAEGEKFSGNITLKRQLMIEEGVLEEIRDIDLTTTDELLQESLSKSSSNRLTDIITTIQEEQNKIIRADLNKPIIVQGAAGSGKTTIALHRISYFIYHYKDLFDPRQLMILAPSRVFIDYISEALPELGVEKVKQFTFSEYVQAAIGKQVKLVADDKLTRLLENDDEEINSAVWISGLKGSPAFKCILDEYVKDIFRGFHPDADFYCDKYRLYSAKKFIRLLEEDYWYLPLYSRLDKLKAILQNEVKLKKKTMLERVVDFYEAKIEKALYKNIDPDIRKEFVTKCLDKKEERIGQIKKAIRSSVKGYFKQFKSKDLLDYYQELYQDSERLASYSNGKLNVEDARVLCEYNHKLFTAKSYEMEDLGALLYLQERLFGVDKENKAKNVVIDEAQDYSFMQLQALKTAVDTDMFTLVGDLAQGIHSYRGLQTWEEVHSRIFPRATYTELQKSYRTTVEIMKRANEILQLLTYDFPEVEPVVRHGKDPEFISIEKEGWEEGLIELIASLKGEGFKTFAVIAKTMKDCKLANEKLSGLHKGFHLIDEAGNIPKDKTLIVPSYQAKGLEFDVVFAISLEEAYCHGNELDIKLLYVTMTRPLHRLYFLGNEKNAFLIDA</sequence>
<feature type="binding site" evidence="5">
    <location>
        <begin position="226"/>
        <end position="233"/>
    </location>
    <ligand>
        <name>ATP</name>
        <dbReference type="ChEBI" id="CHEBI:30616"/>
    </ligand>
</feature>
<keyword evidence="2 5" id="KW-0378">Hydrolase</keyword>
<evidence type="ECO:0000259" key="6">
    <source>
        <dbReference type="PROSITE" id="PS51198"/>
    </source>
</evidence>
<evidence type="ECO:0000256" key="5">
    <source>
        <dbReference type="PROSITE-ProRule" id="PRU00560"/>
    </source>
</evidence>
<dbReference type="EMBL" id="CP017704">
    <property type="protein sequence ID" value="ASS96726.1"/>
    <property type="molecule type" value="Genomic_DNA"/>
</dbReference>
<dbReference type="GO" id="GO:0043138">
    <property type="term" value="F:3'-5' DNA helicase activity"/>
    <property type="evidence" value="ECO:0007669"/>
    <property type="project" value="TreeGrafter"/>
</dbReference>
<evidence type="ECO:0000256" key="4">
    <source>
        <dbReference type="ARBA" id="ARBA00022840"/>
    </source>
</evidence>
<keyword evidence="1 5" id="KW-0547">Nucleotide-binding</keyword>
<dbReference type="InterPro" id="IPR027417">
    <property type="entry name" value="P-loop_NTPase"/>
</dbReference>
<dbReference type="InterPro" id="IPR013986">
    <property type="entry name" value="DExx_box_DNA_helicase_dom_sf"/>
</dbReference>
<evidence type="ECO:0000256" key="3">
    <source>
        <dbReference type="ARBA" id="ARBA00022806"/>
    </source>
</evidence>
<dbReference type="InterPro" id="IPR000212">
    <property type="entry name" value="DNA_helicase_UvrD/REP"/>
</dbReference>
<dbReference type="GO" id="GO:0000725">
    <property type="term" value="P:recombinational repair"/>
    <property type="evidence" value="ECO:0007669"/>
    <property type="project" value="TreeGrafter"/>
</dbReference>
<dbReference type="PANTHER" id="PTHR11070">
    <property type="entry name" value="UVRD / RECB / PCRA DNA HELICASE FAMILY MEMBER"/>
    <property type="match status" value="1"/>
</dbReference>
<dbReference type="SUPFAM" id="SSF52540">
    <property type="entry name" value="P-loop containing nucleoside triphosphate hydrolases"/>
    <property type="match status" value="1"/>
</dbReference>
<dbReference type="Gene3D" id="1.10.10.160">
    <property type="match status" value="1"/>
</dbReference>
<protein>
    <submittedName>
        <fullName evidence="7">DNA helicase</fullName>
    </submittedName>
</protein>
<name>A0A223ENC4_9BACI</name>
<dbReference type="Pfam" id="PF13538">
    <property type="entry name" value="UvrD_C_2"/>
    <property type="match status" value="1"/>
</dbReference>
<dbReference type="InterPro" id="IPR027785">
    <property type="entry name" value="UvrD-like_helicase_C"/>
</dbReference>